<feature type="signal peptide" evidence="1">
    <location>
        <begin position="1"/>
        <end position="22"/>
    </location>
</feature>
<dbReference type="InterPro" id="IPR016186">
    <property type="entry name" value="C-type_lectin-like/link_sf"/>
</dbReference>
<evidence type="ECO:0000256" key="1">
    <source>
        <dbReference type="SAM" id="SignalP"/>
    </source>
</evidence>
<dbReference type="RefSeq" id="WP_176069935.1">
    <property type="nucleotide sequence ID" value="NZ_JABWMJ010000007.1"/>
</dbReference>
<name>A0A7Y6NPX2_9BURK</name>
<dbReference type="AlphaFoldDB" id="A0A7Y6NPX2"/>
<proteinExistence type="predicted"/>
<dbReference type="SUPFAM" id="SSF56436">
    <property type="entry name" value="C-type lectin-like"/>
    <property type="match status" value="1"/>
</dbReference>
<keyword evidence="3" id="KW-1185">Reference proteome</keyword>
<organism evidence="2 3">
    <name type="scientific">Piscinibacter koreensis</name>
    <dbReference type="NCBI Taxonomy" id="2742824"/>
    <lineage>
        <taxon>Bacteria</taxon>
        <taxon>Pseudomonadati</taxon>
        <taxon>Pseudomonadota</taxon>
        <taxon>Betaproteobacteria</taxon>
        <taxon>Burkholderiales</taxon>
        <taxon>Sphaerotilaceae</taxon>
        <taxon>Piscinibacter</taxon>
    </lineage>
</organism>
<dbReference type="Proteomes" id="UP000529637">
    <property type="component" value="Unassembled WGS sequence"/>
</dbReference>
<accession>A0A7Y6NPX2</accession>
<sequence>MRATLKRQTLIAAAVVAVAGIAACGNTPSQPGQGSGPGMSFFVTSAGSGKGADLGGLAGADRICQTLAASAGAGSRTWRAYLSAQPAGGTAGVNARDRIGRGPWHNAKGQLIASDVAALHGAGNNINKQTALTEKGATVNGRGDTPNMHDVLTGSQPDGTFISGNVDSTCRNWTHSGPDGAAMVGHHDRMGLDDSAPAKSWNSSHLSRGGCSQDALKGTGGAGLLYCFAAN</sequence>
<evidence type="ECO:0000313" key="3">
    <source>
        <dbReference type="Proteomes" id="UP000529637"/>
    </source>
</evidence>
<reference evidence="2 3" key="1">
    <citation type="submission" date="2020-06" db="EMBL/GenBank/DDBJ databases">
        <title>Schlegella sp. ID0723 isolated from air conditioner.</title>
        <authorList>
            <person name="Kim D.Y."/>
            <person name="Kim D.-U."/>
        </authorList>
    </citation>
    <scope>NUCLEOTIDE SEQUENCE [LARGE SCALE GENOMIC DNA]</scope>
    <source>
        <strain evidence="2 3">ID0723</strain>
    </source>
</reference>
<keyword evidence="1" id="KW-0732">Signal</keyword>
<dbReference type="EMBL" id="JABWMJ010000007">
    <property type="protein sequence ID" value="NUZ07072.1"/>
    <property type="molecule type" value="Genomic_DNA"/>
</dbReference>
<dbReference type="Gene3D" id="3.10.100.10">
    <property type="entry name" value="Mannose-Binding Protein A, subunit A"/>
    <property type="match status" value="1"/>
</dbReference>
<protein>
    <recommendedName>
        <fullName evidence="4">Lectin</fullName>
    </recommendedName>
</protein>
<dbReference type="InterPro" id="IPR016187">
    <property type="entry name" value="CTDL_fold"/>
</dbReference>
<evidence type="ECO:0000313" key="2">
    <source>
        <dbReference type="EMBL" id="NUZ07072.1"/>
    </source>
</evidence>
<gene>
    <name evidence="2" type="ORF">HQN59_15005</name>
</gene>
<dbReference type="PROSITE" id="PS51257">
    <property type="entry name" value="PROKAR_LIPOPROTEIN"/>
    <property type="match status" value="1"/>
</dbReference>
<comment type="caution">
    <text evidence="2">The sequence shown here is derived from an EMBL/GenBank/DDBJ whole genome shotgun (WGS) entry which is preliminary data.</text>
</comment>
<evidence type="ECO:0008006" key="4">
    <source>
        <dbReference type="Google" id="ProtNLM"/>
    </source>
</evidence>
<feature type="chain" id="PRO_5031219579" description="Lectin" evidence="1">
    <location>
        <begin position="23"/>
        <end position="231"/>
    </location>
</feature>